<dbReference type="InterPro" id="IPR000465">
    <property type="entry name" value="XPA/RAD14"/>
</dbReference>
<dbReference type="OrthoDB" id="332169at2759"/>
<dbReference type="CDD" id="cd21075">
    <property type="entry name" value="DBD_XPA-like"/>
    <property type="match status" value="1"/>
</dbReference>
<proteinExistence type="predicted"/>
<evidence type="ECO:0000259" key="5">
    <source>
        <dbReference type="Pfam" id="PF05181"/>
    </source>
</evidence>
<dbReference type="EMBL" id="AHZU02001169">
    <property type="protein sequence ID" value="KFG35438.1"/>
    <property type="molecule type" value="Genomic_DNA"/>
</dbReference>
<organism evidence="6 7">
    <name type="scientific">Toxoplasma gondii GAB2-2007-GAL-DOM2</name>
    <dbReference type="NCBI Taxonomy" id="1130820"/>
    <lineage>
        <taxon>Eukaryota</taxon>
        <taxon>Sar</taxon>
        <taxon>Alveolata</taxon>
        <taxon>Apicomplexa</taxon>
        <taxon>Conoidasida</taxon>
        <taxon>Coccidia</taxon>
        <taxon>Eucoccidiorida</taxon>
        <taxon>Eimeriorina</taxon>
        <taxon>Sarcocystidae</taxon>
        <taxon>Toxoplasma</taxon>
    </lineage>
</organism>
<keyword evidence="2" id="KW-0862">Zinc</keyword>
<dbReference type="GO" id="GO:0070914">
    <property type="term" value="P:UV-damage excision repair"/>
    <property type="evidence" value="ECO:0007669"/>
    <property type="project" value="TreeGrafter"/>
</dbReference>
<evidence type="ECO:0000256" key="4">
    <source>
        <dbReference type="SAM" id="MobiDB-lite"/>
    </source>
</evidence>
<dbReference type="InterPro" id="IPR037129">
    <property type="entry name" value="XPA_sf"/>
</dbReference>
<accession>A0A086JTH0</accession>
<dbReference type="PANTHER" id="PTHR10142:SF0">
    <property type="entry name" value="DNA REPAIR PROTEIN COMPLEMENTING XP-A CELLS"/>
    <property type="match status" value="1"/>
</dbReference>
<dbReference type="VEuPathDB" id="ToxoDB:TGDOM2_254460"/>
<evidence type="ECO:0000313" key="6">
    <source>
        <dbReference type="EMBL" id="KFG35438.1"/>
    </source>
</evidence>
<gene>
    <name evidence="6" type="ORF">TGDOM2_254460</name>
</gene>
<comment type="subcellular location">
    <subcellularLocation>
        <location evidence="1">Nucleus</location>
    </subcellularLocation>
</comment>
<dbReference type="Pfam" id="PF05181">
    <property type="entry name" value="XPA_C"/>
    <property type="match status" value="1"/>
</dbReference>
<dbReference type="Proteomes" id="UP000028837">
    <property type="component" value="Unassembled WGS sequence"/>
</dbReference>
<dbReference type="GO" id="GO:0000715">
    <property type="term" value="P:nucleotide-excision repair, DNA damage recognition"/>
    <property type="evidence" value="ECO:0007669"/>
    <property type="project" value="TreeGrafter"/>
</dbReference>
<name>A0A086JTH0_TOXGO</name>
<comment type="caution">
    <text evidence="6">The sequence shown here is derived from an EMBL/GenBank/DDBJ whole genome shotgun (WGS) entry which is preliminary data.</text>
</comment>
<dbReference type="Gene3D" id="3.90.530.10">
    <property type="entry name" value="XPA C-terminal domain"/>
    <property type="match status" value="1"/>
</dbReference>
<keyword evidence="3" id="KW-0539">Nucleus</keyword>
<dbReference type="SUPFAM" id="SSF46955">
    <property type="entry name" value="Putative DNA-binding domain"/>
    <property type="match status" value="1"/>
</dbReference>
<sequence length="208" mass="22947">MQTSFPGLENEGICVEADLVNGETPKRQITQQQAAQTFCLSLQSLRDAVSQGLLTVEERPNPHGATFRPMRLYRVEEVQQLAWRVWGGPAQLEEERGRRREQRWQIRQKRLLGSVIAPEDASRRGAPAALQRPTSGGALETRKGASKAQVARRRRRASTARNNDRAGASGARETRGEAAPGRAISGEAETPGTCATPPRSDELQWEVI</sequence>
<dbReference type="GO" id="GO:0006284">
    <property type="term" value="P:base-excision repair"/>
    <property type="evidence" value="ECO:0007669"/>
    <property type="project" value="TreeGrafter"/>
</dbReference>
<protein>
    <recommendedName>
        <fullName evidence="5">XPA C-terminal domain-containing protein</fullName>
    </recommendedName>
</protein>
<reference evidence="6 7" key="1">
    <citation type="submission" date="2014-02" db="EMBL/GenBank/DDBJ databases">
        <authorList>
            <person name="Sibley D."/>
            <person name="Venepally P."/>
            <person name="Karamycheva S."/>
            <person name="Hadjithomas M."/>
            <person name="Khan A."/>
            <person name="Brunk B."/>
            <person name="Roos D."/>
            <person name="Caler E."/>
            <person name="Lorenzi H."/>
        </authorList>
    </citation>
    <scope>NUCLEOTIDE SEQUENCE [LARGE SCALE GENOMIC DNA]</scope>
    <source>
        <strain evidence="6 7">GAB2-2007-GAL-DOM2</strain>
    </source>
</reference>
<dbReference type="GO" id="GO:1901255">
    <property type="term" value="P:nucleotide-excision repair involved in interstrand cross-link repair"/>
    <property type="evidence" value="ECO:0007669"/>
    <property type="project" value="TreeGrafter"/>
</dbReference>
<dbReference type="PANTHER" id="PTHR10142">
    <property type="entry name" value="DNA REPAIR PROTEIN COMPLEMENTING XP-A CELLS"/>
    <property type="match status" value="1"/>
</dbReference>
<dbReference type="AlphaFoldDB" id="A0A086JTH0"/>
<dbReference type="GO" id="GO:0000110">
    <property type="term" value="C:nucleotide-excision repair factor 1 complex"/>
    <property type="evidence" value="ECO:0007669"/>
    <property type="project" value="TreeGrafter"/>
</dbReference>
<evidence type="ECO:0000256" key="3">
    <source>
        <dbReference type="ARBA" id="ARBA00023242"/>
    </source>
</evidence>
<feature type="domain" description="XPA C-terminal" evidence="5">
    <location>
        <begin position="29"/>
        <end position="78"/>
    </location>
</feature>
<dbReference type="InterPro" id="IPR022656">
    <property type="entry name" value="XPA_C"/>
</dbReference>
<feature type="region of interest" description="Disordered" evidence="4">
    <location>
        <begin position="117"/>
        <end position="208"/>
    </location>
</feature>
<evidence type="ECO:0000313" key="7">
    <source>
        <dbReference type="Proteomes" id="UP000028837"/>
    </source>
</evidence>
<dbReference type="GO" id="GO:0003684">
    <property type="term" value="F:damaged DNA binding"/>
    <property type="evidence" value="ECO:0007669"/>
    <property type="project" value="InterPro"/>
</dbReference>
<dbReference type="InterPro" id="IPR009061">
    <property type="entry name" value="DNA-bd_dom_put_sf"/>
</dbReference>
<evidence type="ECO:0000256" key="1">
    <source>
        <dbReference type="ARBA" id="ARBA00004123"/>
    </source>
</evidence>
<evidence type="ECO:0000256" key="2">
    <source>
        <dbReference type="ARBA" id="ARBA00022833"/>
    </source>
</evidence>